<dbReference type="PROSITE" id="PS51257">
    <property type="entry name" value="PROKAR_LIPOPROTEIN"/>
    <property type="match status" value="1"/>
</dbReference>
<evidence type="ECO:0000313" key="4">
    <source>
        <dbReference type="Proteomes" id="UP000676917"/>
    </source>
</evidence>
<keyword evidence="2" id="KW-0732">Signal</keyword>
<sequence length="212" mass="23781">MKKSLFGIAASALIVLAGCGNGNNDDAESQRGTTNQNVDPVRYQDHDDANDNNRNYTLQRDLEEPNNVNTRNINNVNNRTNDNRTNNNNGNRYDVANEAADKIVDQIDVIERAYVLTTDNNAYVAAQLDDNNNRNRLSDNGDALTDDVKNKISTIVKSVDNDIDNVYVSTNPDFMNLTNNYVNDVDQGQPVEGFFEEMGNMIERIFPQNKGR</sequence>
<feature type="compositionally biased region" description="Basic and acidic residues" evidence="1">
    <location>
        <begin position="42"/>
        <end position="51"/>
    </location>
</feature>
<feature type="chain" id="PRO_5039688602" evidence="2">
    <location>
        <begin position="18"/>
        <end position="212"/>
    </location>
</feature>
<dbReference type="GO" id="GO:0030435">
    <property type="term" value="P:sporulation resulting in formation of a cellular spore"/>
    <property type="evidence" value="ECO:0007669"/>
    <property type="project" value="InterPro"/>
</dbReference>
<dbReference type="NCBIfam" id="TIGR02898">
    <property type="entry name" value="spore_YhcN_YlaJ"/>
    <property type="match status" value="1"/>
</dbReference>
<accession>A0A920C5L0</accession>
<feature type="region of interest" description="Disordered" evidence="1">
    <location>
        <begin position="20"/>
        <end position="93"/>
    </location>
</feature>
<evidence type="ECO:0000256" key="2">
    <source>
        <dbReference type="SAM" id="SignalP"/>
    </source>
</evidence>
<keyword evidence="3" id="KW-0449">Lipoprotein</keyword>
<dbReference type="RefSeq" id="WP_212919177.1">
    <property type="nucleotide sequence ID" value="NZ_BORP01000001.1"/>
</dbReference>
<protein>
    <submittedName>
        <fullName evidence="3">Lipoprotein YhcN</fullName>
    </submittedName>
</protein>
<organism evidence="3 4">
    <name type="scientific">Ornithinibacillus bavariensis</name>
    <dbReference type="NCBI Taxonomy" id="545502"/>
    <lineage>
        <taxon>Bacteria</taxon>
        <taxon>Bacillati</taxon>
        <taxon>Bacillota</taxon>
        <taxon>Bacilli</taxon>
        <taxon>Bacillales</taxon>
        <taxon>Bacillaceae</taxon>
        <taxon>Ornithinibacillus</taxon>
    </lineage>
</organism>
<evidence type="ECO:0000313" key="3">
    <source>
        <dbReference type="EMBL" id="GIO25648.1"/>
    </source>
</evidence>
<dbReference type="Pfam" id="PF09580">
    <property type="entry name" value="Spore_YhcN_YlaJ"/>
    <property type="match status" value="1"/>
</dbReference>
<keyword evidence="4" id="KW-1185">Reference proteome</keyword>
<comment type="caution">
    <text evidence="3">The sequence shown here is derived from an EMBL/GenBank/DDBJ whole genome shotgun (WGS) entry which is preliminary data.</text>
</comment>
<dbReference type="AlphaFoldDB" id="A0A920C5L0"/>
<reference evidence="3" key="1">
    <citation type="submission" date="2021-03" db="EMBL/GenBank/DDBJ databases">
        <title>Antimicrobial resistance genes in bacteria isolated from Japanese honey, and their potential for conferring macrolide and lincosamide resistance in the American foulbrood pathogen Paenibacillus larvae.</title>
        <authorList>
            <person name="Okamoto M."/>
            <person name="Kumagai M."/>
            <person name="Kanamori H."/>
            <person name="Takamatsu D."/>
        </authorList>
    </citation>
    <scope>NUCLEOTIDE SEQUENCE</scope>
    <source>
        <strain evidence="3">J43TS3</strain>
    </source>
</reference>
<gene>
    <name evidence="3" type="primary">yhcN</name>
    <name evidence="3" type="ORF">J43TS3_02590</name>
</gene>
<feature type="signal peptide" evidence="2">
    <location>
        <begin position="1"/>
        <end position="17"/>
    </location>
</feature>
<feature type="compositionally biased region" description="Low complexity" evidence="1">
    <location>
        <begin position="66"/>
        <end position="92"/>
    </location>
</feature>
<evidence type="ECO:0000256" key="1">
    <source>
        <dbReference type="SAM" id="MobiDB-lite"/>
    </source>
</evidence>
<dbReference type="InterPro" id="IPR014247">
    <property type="entry name" value="Spore_lipoprot_YhcN/YlaJ"/>
</dbReference>
<name>A0A920C5L0_9BACI</name>
<proteinExistence type="predicted"/>
<dbReference type="Proteomes" id="UP000676917">
    <property type="component" value="Unassembled WGS sequence"/>
</dbReference>
<dbReference type="InterPro" id="IPR019076">
    <property type="entry name" value="Spore_lipoprot_YhcN/YlaJ-like"/>
</dbReference>
<dbReference type="EMBL" id="BORP01000001">
    <property type="protein sequence ID" value="GIO25648.1"/>
    <property type="molecule type" value="Genomic_DNA"/>
</dbReference>